<gene>
    <name evidence="2" type="ORF">COU49_00735</name>
</gene>
<evidence type="ECO:0000313" key="3">
    <source>
        <dbReference type="Proteomes" id="UP000230094"/>
    </source>
</evidence>
<organism evidence="2 3">
    <name type="scientific">Candidatus Nomurabacteria bacterium CG10_big_fil_rev_8_21_14_0_10_35_16</name>
    <dbReference type="NCBI Taxonomy" id="1974731"/>
    <lineage>
        <taxon>Bacteria</taxon>
        <taxon>Candidatus Nomuraibacteriota</taxon>
    </lineage>
</organism>
<dbReference type="Proteomes" id="UP000230094">
    <property type="component" value="Unassembled WGS sequence"/>
</dbReference>
<feature type="transmembrane region" description="Helical" evidence="1">
    <location>
        <begin position="7"/>
        <end position="26"/>
    </location>
</feature>
<evidence type="ECO:0000256" key="1">
    <source>
        <dbReference type="SAM" id="Phobius"/>
    </source>
</evidence>
<keyword evidence="1" id="KW-0812">Transmembrane</keyword>
<sequence>MNKIDKNVWVAVITILVLGLILFIGFSKGKTGTLISDLTDLTDQSSEEVSDTKTVKKTSEKALTYGEALIAYEGKRVQLGMDCQATPSNLALKNNTKIMIDNRSSLVREVEVGDTRMTISPWGFKEMTLSSGTLPITWYVDCGDSQNVASLLIQP</sequence>
<protein>
    <submittedName>
        <fullName evidence="2">Uncharacterized protein</fullName>
    </submittedName>
</protein>
<proteinExistence type="predicted"/>
<accession>A0A2H0TC21</accession>
<dbReference type="EMBL" id="PFCQ01000003">
    <property type="protein sequence ID" value="PIR68553.1"/>
    <property type="molecule type" value="Genomic_DNA"/>
</dbReference>
<reference evidence="3" key="1">
    <citation type="submission" date="2017-09" db="EMBL/GenBank/DDBJ databases">
        <title>Depth-based differentiation of microbial function through sediment-hosted aquifers and enrichment of novel symbionts in the deep terrestrial subsurface.</title>
        <authorList>
            <person name="Probst A.J."/>
            <person name="Ladd B."/>
            <person name="Jarett J.K."/>
            <person name="Geller-Mcgrath D.E."/>
            <person name="Sieber C.M.K."/>
            <person name="Emerson J.B."/>
            <person name="Anantharaman K."/>
            <person name="Thomas B.C."/>
            <person name="Malmstrom R."/>
            <person name="Stieglmeier M."/>
            <person name="Klingl A."/>
            <person name="Woyke T."/>
            <person name="Ryan C.M."/>
            <person name="Banfield J.F."/>
        </authorList>
    </citation>
    <scope>NUCLEOTIDE SEQUENCE [LARGE SCALE GENOMIC DNA]</scope>
</reference>
<evidence type="ECO:0000313" key="2">
    <source>
        <dbReference type="EMBL" id="PIR68553.1"/>
    </source>
</evidence>
<keyword evidence="1" id="KW-0472">Membrane</keyword>
<dbReference type="AlphaFoldDB" id="A0A2H0TC21"/>
<name>A0A2H0TC21_9BACT</name>
<comment type="caution">
    <text evidence="2">The sequence shown here is derived from an EMBL/GenBank/DDBJ whole genome shotgun (WGS) entry which is preliminary data.</text>
</comment>
<keyword evidence="1" id="KW-1133">Transmembrane helix</keyword>